<evidence type="ECO:0000313" key="4">
    <source>
        <dbReference type="Proteomes" id="UP001269267"/>
    </source>
</evidence>
<proteinExistence type="predicted"/>
<protein>
    <submittedName>
        <fullName evidence="3">Type IV pilin protein</fullName>
    </submittedName>
</protein>
<evidence type="ECO:0000256" key="1">
    <source>
        <dbReference type="SAM" id="MobiDB-lite"/>
    </source>
</evidence>
<dbReference type="InterPro" id="IPR031982">
    <property type="entry name" value="PilE-like"/>
</dbReference>
<name>A0ABU1GFE3_9GAMM</name>
<sequence>MSKLIQEQSRVPYVSQPSSDRSIPVGQRGFTLIELMIVLAIVGIVAAIAYPSYTRYAQKSLRTDAHAALMQAASALERCNTQSYSYANCDDVPTNSPEGHYTIDVSTSDGGGYKLTAKTERDDGCPGNITLNAIGERMPRDCW</sequence>
<dbReference type="RefSeq" id="WP_310540639.1">
    <property type="nucleotide sequence ID" value="NZ_JARWAI010000012.1"/>
</dbReference>
<organism evidence="3 4">
    <name type="scientific">Vreelandella gomseomensis</name>
    <dbReference type="NCBI Taxonomy" id="370766"/>
    <lineage>
        <taxon>Bacteria</taxon>
        <taxon>Pseudomonadati</taxon>
        <taxon>Pseudomonadota</taxon>
        <taxon>Gammaproteobacteria</taxon>
        <taxon>Oceanospirillales</taxon>
        <taxon>Halomonadaceae</taxon>
        <taxon>Vreelandella</taxon>
    </lineage>
</organism>
<dbReference type="InterPro" id="IPR045584">
    <property type="entry name" value="Pilin-like"/>
</dbReference>
<feature type="transmembrane region" description="Helical" evidence="2">
    <location>
        <begin position="30"/>
        <end position="53"/>
    </location>
</feature>
<dbReference type="PROSITE" id="PS00409">
    <property type="entry name" value="PROKAR_NTER_METHYL"/>
    <property type="match status" value="1"/>
</dbReference>
<reference evidence="3 4" key="1">
    <citation type="submission" date="2023-04" db="EMBL/GenBank/DDBJ databases">
        <title>A long-awaited taxogenomic arrangement of the family Halomonadaceae.</title>
        <authorList>
            <person name="De La Haba R."/>
            <person name="Chuvochina M."/>
            <person name="Wittouck S."/>
            <person name="Arahal D.R."/>
            <person name="Sanchez-Porro C."/>
            <person name="Hugenholtz P."/>
            <person name="Ventosa A."/>
        </authorList>
    </citation>
    <scope>NUCLEOTIDE SEQUENCE [LARGE SCALE GENOMIC DNA]</scope>
    <source>
        <strain evidence="3 4">DSM 18042</strain>
    </source>
</reference>
<dbReference type="Proteomes" id="UP001269267">
    <property type="component" value="Unassembled WGS sequence"/>
</dbReference>
<dbReference type="PANTHER" id="PTHR30093">
    <property type="entry name" value="GENERAL SECRETION PATHWAY PROTEIN G"/>
    <property type="match status" value="1"/>
</dbReference>
<dbReference type="Pfam" id="PF07963">
    <property type="entry name" value="N_methyl"/>
    <property type="match status" value="1"/>
</dbReference>
<feature type="region of interest" description="Disordered" evidence="1">
    <location>
        <begin position="1"/>
        <end position="21"/>
    </location>
</feature>
<dbReference type="InterPro" id="IPR012902">
    <property type="entry name" value="N_methyl_site"/>
</dbReference>
<dbReference type="SUPFAM" id="SSF54523">
    <property type="entry name" value="Pili subunits"/>
    <property type="match status" value="1"/>
</dbReference>
<keyword evidence="2" id="KW-1133">Transmembrane helix</keyword>
<keyword evidence="2" id="KW-0812">Transmembrane</keyword>
<dbReference type="Pfam" id="PF16732">
    <property type="entry name" value="ComP_DUS"/>
    <property type="match status" value="1"/>
</dbReference>
<accession>A0ABU1GFE3</accession>
<dbReference type="Gene3D" id="3.30.700.10">
    <property type="entry name" value="Glycoprotein, Type 4 Pilin"/>
    <property type="match status" value="1"/>
</dbReference>
<comment type="caution">
    <text evidence="3">The sequence shown here is derived from an EMBL/GenBank/DDBJ whole genome shotgun (WGS) entry which is preliminary data.</text>
</comment>
<evidence type="ECO:0000256" key="2">
    <source>
        <dbReference type="SAM" id="Phobius"/>
    </source>
</evidence>
<evidence type="ECO:0000313" key="3">
    <source>
        <dbReference type="EMBL" id="MDR5876186.1"/>
    </source>
</evidence>
<dbReference type="EMBL" id="JARWAI010000012">
    <property type="protein sequence ID" value="MDR5876186.1"/>
    <property type="molecule type" value="Genomic_DNA"/>
</dbReference>
<keyword evidence="4" id="KW-1185">Reference proteome</keyword>
<dbReference type="PANTHER" id="PTHR30093:SF47">
    <property type="entry name" value="TYPE IV PILUS NON-CORE MINOR PILIN PILE"/>
    <property type="match status" value="1"/>
</dbReference>
<gene>
    <name evidence="3" type="ORF">QC815_14805</name>
</gene>
<dbReference type="NCBIfam" id="TIGR02532">
    <property type="entry name" value="IV_pilin_GFxxxE"/>
    <property type="match status" value="1"/>
</dbReference>
<keyword evidence="2" id="KW-0472">Membrane</keyword>